<dbReference type="Pfam" id="PF21983">
    <property type="entry name" value="NikA-like"/>
    <property type="match status" value="1"/>
</dbReference>
<dbReference type="AlphaFoldDB" id="A0A1M7LNN0"/>
<evidence type="ECO:0000313" key="3">
    <source>
        <dbReference type="Proteomes" id="UP000184280"/>
    </source>
</evidence>
<dbReference type="InterPro" id="IPR053842">
    <property type="entry name" value="NikA-like"/>
</dbReference>
<evidence type="ECO:0000313" key="2">
    <source>
        <dbReference type="EMBL" id="SHM79759.1"/>
    </source>
</evidence>
<dbReference type="Proteomes" id="UP000184280">
    <property type="component" value="Unassembled WGS sequence"/>
</dbReference>
<organism evidence="2 3">
    <name type="scientific">Xylanibacter ruminicola</name>
    <name type="common">Prevotella ruminicola</name>
    <dbReference type="NCBI Taxonomy" id="839"/>
    <lineage>
        <taxon>Bacteria</taxon>
        <taxon>Pseudomonadati</taxon>
        <taxon>Bacteroidota</taxon>
        <taxon>Bacteroidia</taxon>
        <taxon>Bacteroidales</taxon>
        <taxon>Prevotellaceae</taxon>
        <taxon>Xylanibacter</taxon>
    </lineage>
</organism>
<proteinExistence type="predicted"/>
<name>A0A1M7LNN0_XYLRU</name>
<protein>
    <submittedName>
        <fullName evidence="2">Uncharacterized protein</fullName>
    </submittedName>
</protein>
<gene>
    <name evidence="2" type="ORF">SAMN04488494_2637</name>
</gene>
<reference evidence="2 3" key="1">
    <citation type="submission" date="2016-11" db="EMBL/GenBank/DDBJ databases">
        <authorList>
            <person name="Jaros S."/>
            <person name="Januszkiewicz K."/>
            <person name="Wedrychowicz H."/>
        </authorList>
    </citation>
    <scope>NUCLEOTIDE SEQUENCE [LARGE SCALE GENOMIC DNA]</scope>
    <source>
        <strain evidence="2 3">BPI-34</strain>
    </source>
</reference>
<accession>A0A1M7LNN0</accession>
<dbReference type="EMBL" id="FRCJ01000006">
    <property type="protein sequence ID" value="SHM79759.1"/>
    <property type="molecule type" value="Genomic_DNA"/>
</dbReference>
<evidence type="ECO:0000256" key="1">
    <source>
        <dbReference type="SAM" id="MobiDB-lite"/>
    </source>
</evidence>
<sequence length="133" mass="16120">MQDSTNEKRIMRRRGRPHKSEMENSTVRKPRALRLSDEEEKYIANNARKCRMNFSEYCRQVLMDYKPSVPDTLFRDELFAARKDIVNFINNIKGLKMGSEERKEFLRSMPVIQQWWKRLFPMIEFLDKKIERG</sequence>
<feature type="region of interest" description="Disordered" evidence="1">
    <location>
        <begin position="1"/>
        <end position="30"/>
    </location>
</feature>